<reference evidence="1" key="2">
    <citation type="journal article" date="2015" name="Fish Shellfish Immunol.">
        <title>Early steps in the European eel (Anguilla anguilla)-Vibrio vulnificus interaction in the gills: Role of the RtxA13 toxin.</title>
        <authorList>
            <person name="Callol A."/>
            <person name="Pajuelo D."/>
            <person name="Ebbesson L."/>
            <person name="Teles M."/>
            <person name="MacKenzie S."/>
            <person name="Amaro C."/>
        </authorList>
    </citation>
    <scope>NUCLEOTIDE SEQUENCE</scope>
</reference>
<dbReference type="AlphaFoldDB" id="A0A0E9PRX7"/>
<evidence type="ECO:0000313" key="1">
    <source>
        <dbReference type="EMBL" id="JAH07371.1"/>
    </source>
</evidence>
<proteinExistence type="predicted"/>
<name>A0A0E9PRX7_ANGAN</name>
<accession>A0A0E9PRX7</accession>
<protein>
    <submittedName>
        <fullName evidence="1">Uncharacterized protein</fullName>
    </submittedName>
</protein>
<organism evidence="1">
    <name type="scientific">Anguilla anguilla</name>
    <name type="common">European freshwater eel</name>
    <name type="synonym">Muraena anguilla</name>
    <dbReference type="NCBI Taxonomy" id="7936"/>
    <lineage>
        <taxon>Eukaryota</taxon>
        <taxon>Metazoa</taxon>
        <taxon>Chordata</taxon>
        <taxon>Craniata</taxon>
        <taxon>Vertebrata</taxon>
        <taxon>Euteleostomi</taxon>
        <taxon>Actinopterygii</taxon>
        <taxon>Neopterygii</taxon>
        <taxon>Teleostei</taxon>
        <taxon>Anguilliformes</taxon>
        <taxon>Anguillidae</taxon>
        <taxon>Anguilla</taxon>
    </lineage>
</organism>
<sequence>MLSDFLQEITLTEPLRYKNLNLKQDDVRKAYVTAAPD</sequence>
<reference evidence="1" key="1">
    <citation type="submission" date="2014-11" db="EMBL/GenBank/DDBJ databases">
        <authorList>
            <person name="Amaro Gonzalez C."/>
        </authorList>
    </citation>
    <scope>NUCLEOTIDE SEQUENCE</scope>
</reference>
<dbReference type="EMBL" id="GBXM01101206">
    <property type="protein sequence ID" value="JAH07371.1"/>
    <property type="molecule type" value="Transcribed_RNA"/>
</dbReference>